<evidence type="ECO:0000256" key="2">
    <source>
        <dbReference type="ARBA" id="ARBA00023125"/>
    </source>
</evidence>
<evidence type="ECO:0000256" key="1">
    <source>
        <dbReference type="ARBA" id="ARBA00023015"/>
    </source>
</evidence>
<keyword evidence="1" id="KW-0805">Transcription regulation</keyword>
<keyword evidence="2" id="KW-0238">DNA-binding</keyword>
<dbReference type="Gene3D" id="1.10.260.40">
    <property type="entry name" value="lambda repressor-like DNA-binding domains"/>
    <property type="match status" value="1"/>
</dbReference>
<evidence type="ECO:0000256" key="3">
    <source>
        <dbReference type="ARBA" id="ARBA00023163"/>
    </source>
</evidence>
<evidence type="ECO:0000313" key="6">
    <source>
        <dbReference type="Proteomes" id="UP000272400"/>
    </source>
</evidence>
<dbReference type="SMART" id="SM00354">
    <property type="entry name" value="HTH_LACI"/>
    <property type="match status" value="1"/>
</dbReference>
<dbReference type="InterPro" id="IPR046335">
    <property type="entry name" value="LacI/GalR-like_sensor"/>
</dbReference>
<dbReference type="OrthoDB" id="3288692at2"/>
<dbReference type="PRINTS" id="PR00036">
    <property type="entry name" value="HTHLACI"/>
</dbReference>
<dbReference type="PANTHER" id="PTHR30146">
    <property type="entry name" value="LACI-RELATED TRANSCRIPTIONAL REPRESSOR"/>
    <property type="match status" value="1"/>
</dbReference>
<sequence length="338" mass="36114">MPRQSTPSKRVTIADVAREAGVSRSTVSFVLNKTPGQTIPETTRQRVIAAARKLSYQPSATARALRRGRSDIILFLMPNWSTGEAVAQAMDAISVALAEHGLTYLLHPRATSNRHLSDLWRSVTPALVITVDDLDDDDSAALDAAGIAHMTFGLGDDSRTPHSYQEMIGRIQAEHLIQTGHTRLGYATVPDTSLFTFAESRLRGVQQVCAGYGLPSPLALGAQPGTEAERSLRAWRSAEVTAVAAYNDEVALALLQAARASGVTVPEDLAVIGADDIAAAGLSCPPLTTVRIDPSAFVPALVSTIMAHLNRTPPENAPTIPDGELVLRDSTNVTKKRR</sequence>
<comment type="caution">
    <text evidence="5">The sequence shown here is derived from an EMBL/GenBank/DDBJ whole genome shotgun (WGS) entry which is preliminary data.</text>
</comment>
<organism evidence="5 6">
    <name type="scientific">Actinocorallia herbida</name>
    <dbReference type="NCBI Taxonomy" id="58109"/>
    <lineage>
        <taxon>Bacteria</taxon>
        <taxon>Bacillati</taxon>
        <taxon>Actinomycetota</taxon>
        <taxon>Actinomycetes</taxon>
        <taxon>Streptosporangiales</taxon>
        <taxon>Thermomonosporaceae</taxon>
        <taxon>Actinocorallia</taxon>
    </lineage>
</organism>
<dbReference type="InterPro" id="IPR010982">
    <property type="entry name" value="Lambda_DNA-bd_dom_sf"/>
</dbReference>
<feature type="domain" description="HTH lacI-type" evidence="4">
    <location>
        <begin position="11"/>
        <end position="67"/>
    </location>
</feature>
<dbReference type="PANTHER" id="PTHR30146:SF153">
    <property type="entry name" value="LACTOSE OPERON REPRESSOR"/>
    <property type="match status" value="1"/>
</dbReference>
<evidence type="ECO:0000259" key="4">
    <source>
        <dbReference type="PROSITE" id="PS50932"/>
    </source>
</evidence>
<dbReference type="GO" id="GO:0003700">
    <property type="term" value="F:DNA-binding transcription factor activity"/>
    <property type="evidence" value="ECO:0007669"/>
    <property type="project" value="TreeGrafter"/>
</dbReference>
<proteinExistence type="predicted"/>
<protein>
    <submittedName>
        <fullName evidence="5">LacI family transcriptional regulator</fullName>
    </submittedName>
</protein>
<dbReference type="CDD" id="cd01392">
    <property type="entry name" value="HTH_LacI"/>
    <property type="match status" value="1"/>
</dbReference>
<keyword evidence="6" id="KW-1185">Reference proteome</keyword>
<dbReference type="RefSeq" id="WP_123667101.1">
    <property type="nucleotide sequence ID" value="NZ_RJKE01000001.1"/>
</dbReference>
<name>A0A3N1D2W8_9ACTN</name>
<dbReference type="Gene3D" id="3.40.50.2300">
    <property type="match status" value="2"/>
</dbReference>
<reference evidence="5 6" key="1">
    <citation type="submission" date="2018-11" db="EMBL/GenBank/DDBJ databases">
        <title>Sequencing the genomes of 1000 actinobacteria strains.</title>
        <authorList>
            <person name="Klenk H.-P."/>
        </authorList>
    </citation>
    <scope>NUCLEOTIDE SEQUENCE [LARGE SCALE GENOMIC DNA]</scope>
    <source>
        <strain evidence="5 6">DSM 44254</strain>
    </source>
</reference>
<dbReference type="InterPro" id="IPR000843">
    <property type="entry name" value="HTH_LacI"/>
</dbReference>
<accession>A0A3N1D2W8</accession>
<dbReference type="Proteomes" id="UP000272400">
    <property type="component" value="Unassembled WGS sequence"/>
</dbReference>
<dbReference type="PROSITE" id="PS00356">
    <property type="entry name" value="HTH_LACI_1"/>
    <property type="match status" value="1"/>
</dbReference>
<dbReference type="SUPFAM" id="SSF47413">
    <property type="entry name" value="lambda repressor-like DNA-binding domains"/>
    <property type="match status" value="1"/>
</dbReference>
<dbReference type="SUPFAM" id="SSF53822">
    <property type="entry name" value="Periplasmic binding protein-like I"/>
    <property type="match status" value="1"/>
</dbReference>
<evidence type="ECO:0000313" key="5">
    <source>
        <dbReference type="EMBL" id="ROO87869.1"/>
    </source>
</evidence>
<keyword evidence="3" id="KW-0804">Transcription</keyword>
<dbReference type="GO" id="GO:0000976">
    <property type="term" value="F:transcription cis-regulatory region binding"/>
    <property type="evidence" value="ECO:0007669"/>
    <property type="project" value="TreeGrafter"/>
</dbReference>
<dbReference type="EMBL" id="RJKE01000001">
    <property type="protein sequence ID" value="ROO87869.1"/>
    <property type="molecule type" value="Genomic_DNA"/>
</dbReference>
<dbReference type="Pfam" id="PF13377">
    <property type="entry name" value="Peripla_BP_3"/>
    <property type="match status" value="1"/>
</dbReference>
<dbReference type="Pfam" id="PF00356">
    <property type="entry name" value="LacI"/>
    <property type="match status" value="1"/>
</dbReference>
<dbReference type="InterPro" id="IPR028082">
    <property type="entry name" value="Peripla_BP_I"/>
</dbReference>
<dbReference type="PROSITE" id="PS50932">
    <property type="entry name" value="HTH_LACI_2"/>
    <property type="match status" value="1"/>
</dbReference>
<dbReference type="AlphaFoldDB" id="A0A3N1D2W8"/>
<gene>
    <name evidence="5" type="ORF">EDD29_5517</name>
</gene>